<dbReference type="SUPFAM" id="SSF103473">
    <property type="entry name" value="MFS general substrate transporter"/>
    <property type="match status" value="1"/>
</dbReference>
<dbReference type="Pfam" id="PF00083">
    <property type="entry name" value="Sugar_tr"/>
    <property type="match status" value="1"/>
</dbReference>
<evidence type="ECO:0000256" key="1">
    <source>
        <dbReference type="ARBA" id="ARBA00004141"/>
    </source>
</evidence>
<dbReference type="FunFam" id="1.20.1250.20:FF:000134">
    <property type="entry name" value="MFS sugar transporter protein"/>
    <property type="match status" value="1"/>
</dbReference>
<keyword evidence="4 7" id="KW-0812">Transmembrane</keyword>
<reference evidence="9 10" key="1">
    <citation type="submission" date="2015-10" db="EMBL/GenBank/DDBJ databases">
        <title>Genome sequencing of Penicillium freii.</title>
        <authorList>
            <person name="Nguyen H.D."/>
            <person name="Visagie C.M."/>
            <person name="Seifert K.A."/>
        </authorList>
    </citation>
    <scope>NUCLEOTIDE SEQUENCE [LARGE SCALE GENOMIC DNA]</scope>
    <source>
        <strain evidence="9 10">DAOM 242723</strain>
    </source>
</reference>
<protein>
    <recommendedName>
        <fullName evidence="8">Major facilitator superfamily (MFS) profile domain-containing protein</fullName>
    </recommendedName>
</protein>
<feature type="transmembrane region" description="Helical" evidence="7">
    <location>
        <begin position="196"/>
        <end position="220"/>
    </location>
</feature>
<feature type="transmembrane region" description="Helical" evidence="7">
    <location>
        <begin position="288"/>
        <end position="310"/>
    </location>
</feature>
<evidence type="ECO:0000259" key="8">
    <source>
        <dbReference type="PROSITE" id="PS50850"/>
    </source>
</evidence>
<evidence type="ECO:0000256" key="6">
    <source>
        <dbReference type="ARBA" id="ARBA00023136"/>
    </source>
</evidence>
<evidence type="ECO:0000256" key="7">
    <source>
        <dbReference type="SAM" id="Phobius"/>
    </source>
</evidence>
<evidence type="ECO:0000256" key="5">
    <source>
        <dbReference type="ARBA" id="ARBA00022989"/>
    </source>
</evidence>
<feature type="transmembrane region" description="Helical" evidence="7">
    <location>
        <begin position="330"/>
        <end position="347"/>
    </location>
</feature>
<feature type="domain" description="Major facilitator superfamily (MFS) profile" evidence="8">
    <location>
        <begin position="36"/>
        <end position="477"/>
    </location>
</feature>
<feature type="transmembrane region" description="Helical" evidence="7">
    <location>
        <begin position="500"/>
        <end position="522"/>
    </location>
</feature>
<accession>A0A117NN78</accession>
<keyword evidence="10" id="KW-1185">Reference proteome</keyword>
<dbReference type="Gene3D" id="1.20.1250.20">
    <property type="entry name" value="MFS general substrate transporter like domains"/>
    <property type="match status" value="1"/>
</dbReference>
<dbReference type="GO" id="GO:0016020">
    <property type="term" value="C:membrane"/>
    <property type="evidence" value="ECO:0007669"/>
    <property type="project" value="UniProtKB-SubCell"/>
</dbReference>
<comment type="similarity">
    <text evidence="2">Belongs to the major facilitator superfamily. Sugar transporter (TC 2.A.1.1) family.</text>
</comment>
<feature type="transmembrane region" description="Helical" evidence="7">
    <location>
        <begin position="354"/>
        <end position="378"/>
    </location>
</feature>
<feature type="transmembrane region" description="Helical" evidence="7">
    <location>
        <begin position="133"/>
        <end position="155"/>
    </location>
</feature>
<evidence type="ECO:0000256" key="2">
    <source>
        <dbReference type="ARBA" id="ARBA00010992"/>
    </source>
</evidence>
<feature type="transmembrane region" description="Helical" evidence="7">
    <location>
        <begin position="78"/>
        <end position="101"/>
    </location>
</feature>
<gene>
    <name evidence="9" type="ORF">ACN42_g6796</name>
</gene>
<evidence type="ECO:0000313" key="10">
    <source>
        <dbReference type="Proteomes" id="UP000055045"/>
    </source>
</evidence>
<keyword evidence="6 7" id="KW-0472">Membrane</keyword>
<dbReference type="PANTHER" id="PTHR48022:SF64">
    <property type="entry name" value="MAJOR FACILITATOR SUPERFAMILY (MFS) PROFILE DOMAIN-CONTAINING PROTEIN"/>
    <property type="match status" value="1"/>
</dbReference>
<dbReference type="EMBL" id="LLXE01000179">
    <property type="protein sequence ID" value="KUM60350.1"/>
    <property type="molecule type" value="Genomic_DNA"/>
</dbReference>
<keyword evidence="5 7" id="KW-1133">Transmembrane helix</keyword>
<keyword evidence="3" id="KW-0813">Transport</keyword>
<dbReference type="InterPro" id="IPR036259">
    <property type="entry name" value="MFS_trans_sf"/>
</dbReference>
<organism evidence="9 10">
    <name type="scientific">Penicillium freii</name>
    <dbReference type="NCBI Taxonomy" id="48697"/>
    <lineage>
        <taxon>Eukaryota</taxon>
        <taxon>Fungi</taxon>
        <taxon>Dikarya</taxon>
        <taxon>Ascomycota</taxon>
        <taxon>Pezizomycotina</taxon>
        <taxon>Eurotiomycetes</taxon>
        <taxon>Eurotiomycetidae</taxon>
        <taxon>Eurotiales</taxon>
        <taxon>Aspergillaceae</taxon>
        <taxon>Penicillium</taxon>
    </lineage>
</organism>
<evidence type="ECO:0000256" key="4">
    <source>
        <dbReference type="ARBA" id="ARBA00022692"/>
    </source>
</evidence>
<dbReference type="Proteomes" id="UP000055045">
    <property type="component" value="Unassembled WGS sequence"/>
</dbReference>
<evidence type="ECO:0000256" key="3">
    <source>
        <dbReference type="ARBA" id="ARBA00022448"/>
    </source>
</evidence>
<feature type="transmembrane region" description="Helical" evidence="7">
    <location>
        <begin position="384"/>
        <end position="403"/>
    </location>
</feature>
<dbReference type="InterPro" id="IPR050360">
    <property type="entry name" value="MFS_Sugar_Transporters"/>
</dbReference>
<sequence length="523" mass="57171">MATKADTMEKEPPMEAFRLLPNNTNPNWIKDRGLRKLNMGIVFMFSTASSAGYIGNLVNSLLVLPEFGAIIGGLDPNIVGLIIAATSLGALVSFAPASYIADTFGRKMCVLVGSSIVIVGAIIGTAVKNHWAFFGTRVLSGIGMGIAQTAAPLLATEIAHPRQRQTATALYNASWCLGAITSAAVTYATIGIANSWSWRIPCLLQMSYPLFQILGLLIFVPESPRWLISKGRKDEALAILEKYHANGDTDDELVQFEYRLICNTITAEITNTRNWSSFFSSRGNMHRLAICVLVGLMQEWAGNGLLSYYLAPILRSVGITKASDQAAVNVSLNAWNFLLAAAGALASERYGRRILWLISTGAMIVFLSMSTLAAGLFAERNLHAAGIAVVPLLFLFFGAYDIAYSPLFISYPAEILPFQLRAKGIAVTLSVDAVACFFNQYVNPVAFTAIGWKYYCVFLGCLVVFLVHIYFLFPETKGRSLEEVAMIFDKEKESEDITTLPIATSSSLELVLVVYIFLLFAWF</sequence>
<comment type="caution">
    <text evidence="9">The sequence shown here is derived from an EMBL/GenBank/DDBJ whole genome shotgun (WGS) entry which is preliminary data.</text>
</comment>
<name>A0A117NN78_PENFR</name>
<feature type="transmembrane region" description="Helical" evidence="7">
    <location>
        <begin position="108"/>
        <end position="127"/>
    </location>
</feature>
<dbReference type="InterPro" id="IPR020846">
    <property type="entry name" value="MFS_dom"/>
</dbReference>
<feature type="transmembrane region" description="Helical" evidence="7">
    <location>
        <begin position="37"/>
        <end position="58"/>
    </location>
</feature>
<dbReference type="InterPro" id="IPR005829">
    <property type="entry name" value="Sugar_transporter_CS"/>
</dbReference>
<feature type="transmembrane region" description="Helical" evidence="7">
    <location>
        <begin position="167"/>
        <end position="190"/>
    </location>
</feature>
<dbReference type="AlphaFoldDB" id="A0A117NN78"/>
<dbReference type="InterPro" id="IPR005828">
    <property type="entry name" value="MFS_sugar_transport-like"/>
</dbReference>
<dbReference type="PROSITE" id="PS00216">
    <property type="entry name" value="SUGAR_TRANSPORT_1"/>
    <property type="match status" value="1"/>
</dbReference>
<dbReference type="PROSITE" id="PS00217">
    <property type="entry name" value="SUGAR_TRANSPORT_2"/>
    <property type="match status" value="1"/>
</dbReference>
<feature type="transmembrane region" description="Helical" evidence="7">
    <location>
        <begin position="454"/>
        <end position="473"/>
    </location>
</feature>
<proteinExistence type="inferred from homology"/>
<comment type="subcellular location">
    <subcellularLocation>
        <location evidence="1">Membrane</location>
        <topology evidence="1">Multi-pass membrane protein</topology>
    </subcellularLocation>
</comment>
<dbReference type="PROSITE" id="PS50850">
    <property type="entry name" value="MFS"/>
    <property type="match status" value="1"/>
</dbReference>
<dbReference type="PANTHER" id="PTHR48022">
    <property type="entry name" value="PLASTIDIC GLUCOSE TRANSPORTER 4"/>
    <property type="match status" value="1"/>
</dbReference>
<evidence type="ECO:0000313" key="9">
    <source>
        <dbReference type="EMBL" id="KUM60350.1"/>
    </source>
</evidence>
<dbReference type="GO" id="GO:0005351">
    <property type="term" value="F:carbohydrate:proton symporter activity"/>
    <property type="evidence" value="ECO:0007669"/>
    <property type="project" value="TreeGrafter"/>
</dbReference>